<feature type="chain" id="PRO_5039310450" evidence="1">
    <location>
        <begin position="30"/>
        <end position="102"/>
    </location>
</feature>
<keyword evidence="3" id="KW-1185">Reference proteome</keyword>
<keyword evidence="1" id="KW-0732">Signal</keyword>
<name>A0A4R5KW37_9BACL</name>
<evidence type="ECO:0000256" key="1">
    <source>
        <dbReference type="SAM" id="SignalP"/>
    </source>
</evidence>
<reference evidence="2 3" key="1">
    <citation type="submission" date="2019-03" db="EMBL/GenBank/DDBJ databases">
        <title>This is whole genome sequence of Paenibacillus sp MS74 strain.</title>
        <authorList>
            <person name="Trinh H.N."/>
        </authorList>
    </citation>
    <scope>NUCLEOTIDE SEQUENCE [LARGE SCALE GENOMIC DNA]</scope>
    <source>
        <strain evidence="2 3">MS74</strain>
    </source>
</reference>
<evidence type="ECO:0000313" key="3">
    <source>
        <dbReference type="Proteomes" id="UP000295636"/>
    </source>
</evidence>
<sequence length="102" mass="11121">MVKKLFANSAVRLTLAVSLLFGGALTVSAGTTHADSMGCYGWFDYVYKSTGDVNFAYYHFLVCRGEAVAQKITKYEPDANVLKTLEPDSLIAPLPRDLVLSP</sequence>
<dbReference type="Proteomes" id="UP000295636">
    <property type="component" value="Unassembled WGS sequence"/>
</dbReference>
<dbReference type="EMBL" id="SMRT01000001">
    <property type="protein sequence ID" value="TDG00204.1"/>
    <property type="molecule type" value="Genomic_DNA"/>
</dbReference>
<dbReference type="OrthoDB" id="9956614at2"/>
<evidence type="ECO:0000313" key="2">
    <source>
        <dbReference type="EMBL" id="TDG00204.1"/>
    </source>
</evidence>
<dbReference type="RefSeq" id="WP_133224913.1">
    <property type="nucleotide sequence ID" value="NZ_SMRT01000001.1"/>
</dbReference>
<organism evidence="2 3">
    <name type="scientific">Paenibacillus piri</name>
    <dbReference type="NCBI Taxonomy" id="2547395"/>
    <lineage>
        <taxon>Bacteria</taxon>
        <taxon>Bacillati</taxon>
        <taxon>Bacillota</taxon>
        <taxon>Bacilli</taxon>
        <taxon>Bacillales</taxon>
        <taxon>Paenibacillaceae</taxon>
        <taxon>Paenibacillus</taxon>
    </lineage>
</organism>
<feature type="signal peptide" evidence="1">
    <location>
        <begin position="1"/>
        <end position="29"/>
    </location>
</feature>
<comment type="caution">
    <text evidence="2">The sequence shown here is derived from an EMBL/GenBank/DDBJ whole genome shotgun (WGS) entry which is preliminary data.</text>
</comment>
<dbReference type="AlphaFoldDB" id="A0A4R5KW37"/>
<gene>
    <name evidence="2" type="ORF">E1757_00745</name>
</gene>
<accession>A0A4R5KW37</accession>
<proteinExistence type="predicted"/>
<protein>
    <submittedName>
        <fullName evidence="2">Uncharacterized protein</fullName>
    </submittedName>
</protein>